<organism evidence="1 2">
    <name type="scientific">Fodinibius sediminis</name>
    <dbReference type="NCBI Taxonomy" id="1214077"/>
    <lineage>
        <taxon>Bacteria</taxon>
        <taxon>Pseudomonadati</taxon>
        <taxon>Balneolota</taxon>
        <taxon>Balneolia</taxon>
        <taxon>Balneolales</taxon>
        <taxon>Balneolaceae</taxon>
        <taxon>Fodinibius</taxon>
    </lineage>
</organism>
<evidence type="ECO:0000313" key="2">
    <source>
        <dbReference type="Proteomes" id="UP000317593"/>
    </source>
</evidence>
<dbReference type="SUPFAM" id="SSF48452">
    <property type="entry name" value="TPR-like"/>
    <property type="match status" value="1"/>
</dbReference>
<reference evidence="1 2" key="1">
    <citation type="submission" date="2017-05" db="EMBL/GenBank/DDBJ databases">
        <authorList>
            <person name="Varghese N."/>
            <person name="Submissions S."/>
        </authorList>
    </citation>
    <scope>NUCLEOTIDE SEQUENCE [LARGE SCALE GENOMIC DNA]</scope>
    <source>
        <strain evidence="1 2">DSM 21194</strain>
    </source>
</reference>
<dbReference type="AlphaFoldDB" id="A0A521DHR2"/>
<dbReference type="Gene3D" id="1.25.40.390">
    <property type="match status" value="1"/>
</dbReference>
<sequence>MKRDIYNSLSVALLTIIAVVSCTDHFEELNEPPTSVTEIDPALVFSSTQRDMMYDSSNDYWKTNTMQYGAWVQHWGISDRNQTAPFYIPMLAWHDNDWEWHYNQLKELSQAEKLLLGSVEGSNPDDPAIRSKMAMVKFLHVYVAERLTALVGDMPYFEAVQGISGISTPVYDAQQDIYPALLDTLDKYIGKLNNGDQSFGEADFFYGGDIDLWRKFGNSLKLRIGMRLKYIDPAAAEEAVTDAMGGPLLASNAESATVPTTSGGGSDFQAHPILAIFRQPVGKSQVGETIIETLKAKDDPRLTLIAEPTANSKNDPPLEYRGIPHGMTNAEADQVDVGDYSYPSSSIFVNEALARPMKVFMYPEVAFLKAEAALEGWGAAPAAAEEYYQDGIQADLSRFPYNVSQGDIEAYLANEGSLSGTHADQMEQIMTQKWLAFFDQSMQAYIEWRRTSYPRLDPGSAQGVTNGNIPRRGLYHRDEASLNPTNYQEAIQRQGPDEVMTKVWIDANPSNGQQ</sequence>
<proteinExistence type="predicted"/>
<dbReference type="Proteomes" id="UP000317593">
    <property type="component" value="Unassembled WGS sequence"/>
</dbReference>
<dbReference type="Pfam" id="PF12771">
    <property type="entry name" value="SusD-like_2"/>
    <property type="match status" value="1"/>
</dbReference>
<dbReference type="InterPro" id="IPR011990">
    <property type="entry name" value="TPR-like_helical_dom_sf"/>
</dbReference>
<protein>
    <submittedName>
        <fullName evidence="1">Starch-binding associating with outer membrane</fullName>
    </submittedName>
</protein>
<evidence type="ECO:0000313" key="1">
    <source>
        <dbReference type="EMBL" id="SMO71304.1"/>
    </source>
</evidence>
<dbReference type="RefSeq" id="WP_185958379.1">
    <property type="nucleotide sequence ID" value="NZ_FXTH01000010.1"/>
</dbReference>
<dbReference type="EMBL" id="FXTH01000010">
    <property type="protein sequence ID" value="SMO71304.1"/>
    <property type="molecule type" value="Genomic_DNA"/>
</dbReference>
<dbReference type="PROSITE" id="PS51257">
    <property type="entry name" value="PROKAR_LIPOPROTEIN"/>
    <property type="match status" value="1"/>
</dbReference>
<gene>
    <name evidence="1" type="ORF">SAMN06265218_11094</name>
</gene>
<accession>A0A521DHR2</accession>
<keyword evidence="2" id="KW-1185">Reference proteome</keyword>
<name>A0A521DHR2_9BACT</name>
<dbReference type="InterPro" id="IPR041662">
    <property type="entry name" value="SusD-like_2"/>
</dbReference>